<reference evidence="8 9" key="1">
    <citation type="journal article" date="2019" name="Sci. Rep.">
        <title>Nanopore sequencing improves the draft genome of the human pathogenic amoeba Naegleria fowleri.</title>
        <authorList>
            <person name="Liechti N."/>
            <person name="Schurch N."/>
            <person name="Bruggmann R."/>
            <person name="Wittwer M."/>
        </authorList>
    </citation>
    <scope>NUCLEOTIDE SEQUENCE [LARGE SCALE GENOMIC DNA]</scope>
    <source>
        <strain evidence="8 9">ATCC 30894</strain>
    </source>
</reference>
<dbReference type="InterPro" id="IPR032319">
    <property type="entry name" value="CLP1_P"/>
</dbReference>
<protein>
    <recommendedName>
        <fullName evidence="7">Clp1 P-loop domain-containing protein</fullName>
    </recommendedName>
</protein>
<dbReference type="EMBL" id="VFQX01000066">
    <property type="protein sequence ID" value="KAF0972795.1"/>
    <property type="molecule type" value="Genomic_DNA"/>
</dbReference>
<dbReference type="InterPro" id="IPR045116">
    <property type="entry name" value="Clp1/Grc3"/>
</dbReference>
<feature type="region of interest" description="Disordered" evidence="6">
    <location>
        <begin position="37"/>
        <end position="60"/>
    </location>
</feature>
<dbReference type="InterPro" id="IPR027417">
    <property type="entry name" value="P-loop_NTPase"/>
</dbReference>
<keyword evidence="2" id="KW-0808">Transferase</keyword>
<dbReference type="GO" id="GO:0051731">
    <property type="term" value="F:polynucleotide 5'-hydroxyl-kinase activity"/>
    <property type="evidence" value="ECO:0007669"/>
    <property type="project" value="InterPro"/>
</dbReference>
<dbReference type="OMA" id="DHECEEM"/>
<keyword evidence="3" id="KW-0547">Nucleotide-binding</keyword>
<comment type="caution">
    <text evidence="8">The sequence shown here is derived from an EMBL/GenBank/DDBJ whole genome shotgun (WGS) entry which is preliminary data.</text>
</comment>
<keyword evidence="5" id="KW-0067">ATP-binding</keyword>
<dbReference type="OrthoDB" id="2405412at2759"/>
<keyword evidence="4" id="KW-0418">Kinase</keyword>
<feature type="domain" description="Clp1 P-loop" evidence="7">
    <location>
        <begin position="236"/>
        <end position="370"/>
    </location>
</feature>
<evidence type="ECO:0000259" key="7">
    <source>
        <dbReference type="Pfam" id="PF16575"/>
    </source>
</evidence>
<dbReference type="Pfam" id="PF16575">
    <property type="entry name" value="CLP1_P"/>
    <property type="match status" value="1"/>
</dbReference>
<dbReference type="AlphaFoldDB" id="A0A6A5BFI7"/>
<dbReference type="Proteomes" id="UP000444721">
    <property type="component" value="Unassembled WGS sequence"/>
</dbReference>
<evidence type="ECO:0000313" key="9">
    <source>
        <dbReference type="Proteomes" id="UP000444721"/>
    </source>
</evidence>
<dbReference type="VEuPathDB" id="AmoebaDB:FDP41_009044"/>
<dbReference type="GeneID" id="68116261"/>
<dbReference type="PANTHER" id="PTHR12755">
    <property type="entry name" value="CLEAVAGE/POLYADENYLATION FACTOR IA SUBUNIT CLP1P"/>
    <property type="match status" value="1"/>
</dbReference>
<keyword evidence="9" id="KW-1185">Reference proteome</keyword>
<comment type="similarity">
    <text evidence="1">Belongs to the Clp1 family. NOL9/GRC3 subfamily.</text>
</comment>
<organism evidence="8 9">
    <name type="scientific">Naegleria fowleri</name>
    <name type="common">Brain eating amoeba</name>
    <dbReference type="NCBI Taxonomy" id="5763"/>
    <lineage>
        <taxon>Eukaryota</taxon>
        <taxon>Discoba</taxon>
        <taxon>Heterolobosea</taxon>
        <taxon>Tetramitia</taxon>
        <taxon>Eutetramitia</taxon>
        <taxon>Vahlkampfiidae</taxon>
        <taxon>Naegleria</taxon>
    </lineage>
</organism>
<dbReference type="GO" id="GO:0005634">
    <property type="term" value="C:nucleus"/>
    <property type="evidence" value="ECO:0007669"/>
    <property type="project" value="TreeGrafter"/>
</dbReference>
<name>A0A6A5BFI7_NAEFO</name>
<dbReference type="GO" id="GO:0000448">
    <property type="term" value="P:cleavage in ITS2 between 5.8S rRNA and LSU-rRNA of tricistronic rRNA transcript (SSU-rRNA, 5.8S rRNA, LSU-rRNA)"/>
    <property type="evidence" value="ECO:0007669"/>
    <property type="project" value="TreeGrafter"/>
</dbReference>
<evidence type="ECO:0000256" key="6">
    <source>
        <dbReference type="SAM" id="MobiDB-lite"/>
    </source>
</evidence>
<feature type="compositionally biased region" description="Low complexity" evidence="6">
    <location>
        <begin position="425"/>
        <end position="436"/>
    </location>
</feature>
<dbReference type="GO" id="GO:0005524">
    <property type="term" value="F:ATP binding"/>
    <property type="evidence" value="ECO:0007669"/>
    <property type="project" value="UniProtKB-KW"/>
</dbReference>
<dbReference type="VEuPathDB" id="AmoebaDB:NfTy_046720"/>
<evidence type="ECO:0000256" key="4">
    <source>
        <dbReference type="ARBA" id="ARBA00022777"/>
    </source>
</evidence>
<dbReference type="VEuPathDB" id="AmoebaDB:NF0026020"/>
<evidence type="ECO:0000313" key="8">
    <source>
        <dbReference type="EMBL" id="KAF0972795.1"/>
    </source>
</evidence>
<evidence type="ECO:0000256" key="5">
    <source>
        <dbReference type="ARBA" id="ARBA00022840"/>
    </source>
</evidence>
<dbReference type="PANTHER" id="PTHR12755:SF3">
    <property type="entry name" value="POLYNUCLEOTIDE 5'-HYDROXYL-KINASE NOL9"/>
    <property type="match status" value="1"/>
</dbReference>
<evidence type="ECO:0000256" key="2">
    <source>
        <dbReference type="ARBA" id="ARBA00022679"/>
    </source>
</evidence>
<dbReference type="RefSeq" id="XP_044557509.1">
    <property type="nucleotide sequence ID" value="XM_044712962.1"/>
</dbReference>
<evidence type="ECO:0000256" key="1">
    <source>
        <dbReference type="ARBA" id="ARBA00011003"/>
    </source>
</evidence>
<accession>A0A6A5BFI7</accession>
<evidence type="ECO:0000256" key="3">
    <source>
        <dbReference type="ARBA" id="ARBA00022741"/>
    </source>
</evidence>
<feature type="region of interest" description="Disordered" evidence="6">
    <location>
        <begin position="406"/>
        <end position="436"/>
    </location>
</feature>
<gene>
    <name evidence="8" type="ORF">FDP41_009044</name>
</gene>
<feature type="region of interest" description="Disordered" evidence="6">
    <location>
        <begin position="1"/>
        <end position="21"/>
    </location>
</feature>
<feature type="compositionally biased region" description="Low complexity" evidence="6">
    <location>
        <begin position="406"/>
        <end position="417"/>
    </location>
</feature>
<sequence length="766" mass="88004">MLNKVIEPSCSPPPHDHHKLDSKLSDHECEEMMADDDDMQENDQPYNRNDTKSSSSTRHSFTTRLKNEHTTIHVIGVCYFRVLQGTIRIMGKVIKLNPQTSYLLNASCQFGMIPIENCGKDQALIEFYIPNSEDEPLKFDQFVRCFYIHRNMQIFNHQKLDKSKRKLKSLYIFPASDESVPSHALKFTFADNFIKRVMNRVSKSSTIHNSSHSSSSSTTSSKKTHHSKYLIVGHGLSGKSVFSSYLMNVLLNHYPKVAFLDLNINVPSHGVRGTISLSIHKSATFGPLHNSQNFEENELIDWCYHGHASTDIQMETFIHQSMKLYEIYYKKFKDLPLVVNTQSLLPSTGYQIVLELARLFSPIDVIILSNFKNPSYSPSPSGPIHHDALNNYLTFIHYDDNKSNNLKNIKNMNSKNSNGDDHNKSNNSSDNNNSNCSEHYLNVENNSEQQFNGENTPIFDLRNLETLFILDSKQSYRNHYFSKINMQHFWYFSRYYSTEEFLCRFNPFLNTTTTLENNNNNYSLTTTRNSSSNSATTTTTGTTTTIMNHSQSIYQFFSELTPCRKIKWSSLIITLLNMDPSELSQGLYHLNASFVGMYKFSHHSNGFYSTLSQHYTKSEYPLMTLKTNAELETQFIGIGFVKKICPYEKVIYLCAPLRDDEEVIHHLTVGTCVFDFNPEEEEAMTSHLRSVRMKHAQTFEGSSSSSSWMDSSSSSSSSSLSPLMTSHHQPYFQYKSMTIDKGEILLNAHRVKLEQQMQQHYTTKKK</sequence>
<proteinExistence type="inferred from homology"/>
<dbReference type="Gene3D" id="3.40.50.300">
    <property type="entry name" value="P-loop containing nucleotide triphosphate hydrolases"/>
    <property type="match status" value="1"/>
</dbReference>